<evidence type="ECO:0000313" key="6">
    <source>
        <dbReference type="EMBL" id="SHE77851.1"/>
    </source>
</evidence>
<evidence type="ECO:0000256" key="3">
    <source>
        <dbReference type="ARBA" id="ARBA00023237"/>
    </source>
</evidence>
<feature type="domain" description="Secretin/TonB short N-terminal" evidence="5">
    <location>
        <begin position="69"/>
        <end position="120"/>
    </location>
</feature>
<dbReference type="PROSITE" id="PS52016">
    <property type="entry name" value="TONB_DEPENDENT_REC_3"/>
    <property type="match status" value="1"/>
</dbReference>
<dbReference type="InterPro" id="IPR011662">
    <property type="entry name" value="Secretin/TonB_short_N"/>
</dbReference>
<keyword evidence="3 4" id="KW-0998">Cell outer membrane</keyword>
<reference evidence="6 7" key="1">
    <citation type="submission" date="2016-11" db="EMBL/GenBank/DDBJ databases">
        <authorList>
            <person name="Jaros S."/>
            <person name="Januszkiewicz K."/>
            <person name="Wedrychowicz H."/>
        </authorList>
    </citation>
    <scope>NUCLEOTIDE SEQUENCE [LARGE SCALE GENOMIC DNA]</scope>
    <source>
        <strain evidence="6 7">DSM 26910</strain>
    </source>
</reference>
<dbReference type="InterPro" id="IPR023997">
    <property type="entry name" value="TonB-dep_OMP_SusC/RagA_CS"/>
</dbReference>
<keyword evidence="7" id="KW-1185">Reference proteome</keyword>
<dbReference type="InterPro" id="IPR008969">
    <property type="entry name" value="CarboxyPept-like_regulatory"/>
</dbReference>
<dbReference type="SMART" id="SM00965">
    <property type="entry name" value="STN"/>
    <property type="match status" value="1"/>
</dbReference>
<name>A0A1M4W9B3_9BACT</name>
<organism evidence="6 7">
    <name type="scientific">Mariniphaga anaerophila</name>
    <dbReference type="NCBI Taxonomy" id="1484053"/>
    <lineage>
        <taxon>Bacteria</taxon>
        <taxon>Pseudomonadati</taxon>
        <taxon>Bacteroidota</taxon>
        <taxon>Bacteroidia</taxon>
        <taxon>Marinilabiliales</taxon>
        <taxon>Prolixibacteraceae</taxon>
        <taxon>Mariniphaga</taxon>
    </lineage>
</organism>
<evidence type="ECO:0000313" key="7">
    <source>
        <dbReference type="Proteomes" id="UP000184164"/>
    </source>
</evidence>
<comment type="similarity">
    <text evidence="4">Belongs to the TonB-dependent receptor family.</text>
</comment>
<dbReference type="SUPFAM" id="SSF56935">
    <property type="entry name" value="Porins"/>
    <property type="match status" value="1"/>
</dbReference>
<keyword evidence="1 4" id="KW-0813">Transport</keyword>
<keyword evidence="4" id="KW-1134">Transmembrane beta strand</keyword>
<dbReference type="InterPro" id="IPR037066">
    <property type="entry name" value="Plug_dom_sf"/>
</dbReference>
<dbReference type="GO" id="GO:0009279">
    <property type="term" value="C:cell outer membrane"/>
    <property type="evidence" value="ECO:0007669"/>
    <property type="project" value="UniProtKB-SubCell"/>
</dbReference>
<evidence type="ECO:0000256" key="4">
    <source>
        <dbReference type="PROSITE-ProRule" id="PRU01360"/>
    </source>
</evidence>
<dbReference type="OrthoDB" id="721000at2"/>
<dbReference type="EMBL" id="FQUM01000002">
    <property type="protein sequence ID" value="SHE77851.1"/>
    <property type="molecule type" value="Genomic_DNA"/>
</dbReference>
<dbReference type="NCBIfam" id="TIGR04057">
    <property type="entry name" value="SusC_RagA_signa"/>
    <property type="match status" value="1"/>
</dbReference>
<proteinExistence type="inferred from homology"/>
<accession>A0A1M4W9B3</accession>
<dbReference type="Gene3D" id="2.60.40.1120">
    <property type="entry name" value="Carboxypeptidase-like, regulatory domain"/>
    <property type="match status" value="1"/>
</dbReference>
<dbReference type="Gene3D" id="2.170.130.10">
    <property type="entry name" value="TonB-dependent receptor, plug domain"/>
    <property type="match status" value="1"/>
</dbReference>
<dbReference type="Proteomes" id="UP000184164">
    <property type="component" value="Unassembled WGS sequence"/>
</dbReference>
<protein>
    <submittedName>
        <fullName evidence="6">TonB-linked outer membrane protein, SusC/RagA family</fullName>
    </submittedName>
</protein>
<comment type="subcellular location">
    <subcellularLocation>
        <location evidence="4">Cell outer membrane</location>
        <topology evidence="4">Multi-pass membrane protein</topology>
    </subcellularLocation>
</comment>
<dbReference type="FunFam" id="2.170.130.10:FF:000003">
    <property type="entry name" value="SusC/RagA family TonB-linked outer membrane protein"/>
    <property type="match status" value="1"/>
</dbReference>
<evidence type="ECO:0000259" key="5">
    <source>
        <dbReference type="SMART" id="SM00965"/>
    </source>
</evidence>
<keyword evidence="4" id="KW-0812">Transmembrane</keyword>
<dbReference type="Pfam" id="PF07715">
    <property type="entry name" value="Plug"/>
    <property type="match status" value="1"/>
</dbReference>
<keyword evidence="2 4" id="KW-0472">Membrane</keyword>
<dbReference type="SUPFAM" id="SSF49464">
    <property type="entry name" value="Carboxypeptidase regulatory domain-like"/>
    <property type="match status" value="1"/>
</dbReference>
<sequence length="1130" mass="126563">MINVQFVSSLHADKRKLFRIMKLMAFFMTVGMSVCFGAKSYSQATLLSLNLNDKTLEEAFEKIESISQYVFFYYDGTVDATRKISIEVKDKPIQEVLDRLFEGTTNAYLIDDRQVYITKKNSIEADQPSLKVVGIVKDSGGYPLVGVNVQELGTNNITVTNADGNFTLYNIAGESSVLKFTYIGYKPVEIKVNGQQNIEVVLNEDVLGLEEVVVVGYGQQKKESVIGAISTVKPTVLQTNQTRSLTNSMAGQIAGVIAVQRSGEPGYDNSDFWIRGMNTFGANAKPLVLIDGIERSLGNISPEEIESFSVLKDATATAVYGVRGANGVILIQTKKGKVGKPTITVKADYGFSNPTKLPEFVDAAKYMEVINDAQQLSGMGALYSDETIRRTRIGYDTDLYPNVNWIDAVTKDNAPNGRISLDVNGGSERLRYSLIGSYFSEKGMIVTDDAMNYDSQLKLNKYNVRSNVDLDLTSSTNIAVSIGGYITDRNAPGVGISTILSHSMDTPPNYHPVIYSNGQIPKVAARYNPWADATQTGYQKRFDSNLETSVNVTQDVGMLWSPLTGLKASMLASFDAFNRHTQSRTKTPRSFLATGRNEEGELITTMIDQGGEFLGYSRSSGGDRTIYFEGRMNYLRRFNHVHNVDGLLLYNMRDHVVQDASNSILALPYRTTGIAGRAAYSYNDTYFAEFNFGYNGSENFKRGYRFGFFPSFALGWMVSSEEFMKPFEDFISKLKIRGSWGLVGNDQIVNNRRFAYISTIESSGGYNFGYTENFKYGQGWREGDFGIENMTWETAEKINIGFEAGFWESINLQVDLFKEFRDNIFMQRKTIPELAGYNEMPYANFGKVENQGIETDLVVNHQFRRDWFISAKANFTFARNKITEYDEPDALKATTRARTGQSLNQHFGLIAEGLYTEDDFVDPLKGILKPELPEPKFGVVKPGDIKYKDLNDDEKIDSFDETPIGKPYVPEIVYGFGFNMKYKNIDGGLFFQGAGNFTNMLHGATLIPGSGGGGVGNIYANVDDRWTPENPSQDVFWPRLSNIESANNMRYSTWWIRDASYLRLKNMEIGYSLSKNKLRTASLRNARFFLRGSNLLTFSKFKLWDPEIGSQNGLKYPLQKIFSAGVELTF</sequence>
<dbReference type="InterPro" id="IPR039426">
    <property type="entry name" value="TonB-dep_rcpt-like"/>
</dbReference>
<evidence type="ECO:0000256" key="2">
    <source>
        <dbReference type="ARBA" id="ARBA00023136"/>
    </source>
</evidence>
<dbReference type="AlphaFoldDB" id="A0A1M4W9B3"/>
<dbReference type="NCBIfam" id="TIGR04056">
    <property type="entry name" value="OMP_RagA_SusC"/>
    <property type="match status" value="1"/>
</dbReference>
<dbReference type="Pfam" id="PF13715">
    <property type="entry name" value="CarbopepD_reg_2"/>
    <property type="match status" value="1"/>
</dbReference>
<dbReference type="InterPro" id="IPR023996">
    <property type="entry name" value="TonB-dep_OMP_SusC/RagA"/>
</dbReference>
<gene>
    <name evidence="6" type="ORF">SAMN05444274_102371</name>
</gene>
<evidence type="ECO:0000256" key="1">
    <source>
        <dbReference type="ARBA" id="ARBA00022448"/>
    </source>
</evidence>
<dbReference type="InterPro" id="IPR012910">
    <property type="entry name" value="Plug_dom"/>
</dbReference>
<dbReference type="STRING" id="1484053.SAMN05444274_102371"/>